<dbReference type="InterPro" id="IPR043129">
    <property type="entry name" value="ATPase_NBD"/>
</dbReference>
<proteinExistence type="predicted"/>
<evidence type="ECO:0000313" key="2">
    <source>
        <dbReference type="EMBL" id="OUN85918.1"/>
    </source>
</evidence>
<dbReference type="InterPro" id="IPR050273">
    <property type="entry name" value="GppA/Ppx_hydrolase"/>
</dbReference>
<dbReference type="PANTHER" id="PTHR30005">
    <property type="entry name" value="EXOPOLYPHOSPHATASE"/>
    <property type="match status" value="1"/>
</dbReference>
<evidence type="ECO:0000313" key="3">
    <source>
        <dbReference type="Proteomes" id="UP000195781"/>
    </source>
</evidence>
<dbReference type="AlphaFoldDB" id="A0A1Y3XNT4"/>
<dbReference type="Gene3D" id="3.30.420.40">
    <property type="match status" value="1"/>
</dbReference>
<dbReference type="GO" id="GO:0016462">
    <property type="term" value="F:pyrophosphatase activity"/>
    <property type="evidence" value="ECO:0007669"/>
    <property type="project" value="TreeGrafter"/>
</dbReference>
<sequence>MADQQGMDDCVRIAAVDLGTVSSRLALARVRDGRIVELTKHSIITDMGRGVDASGAFDAAAIERVEAACAQFAEEARAFGAAATCVTLTSAARDASNADELLDRLAALGFIPQVIPGEVEARLTFYGVAHDFPGERIAVADPGGGSTEIVVGSYLPDAAALELERVHSFNIGCRRLTDRFFTADPPAASELDAAARWAYDQFATYWSGLGELPARLISVGGTVTTLVALEHELVPYDSDFVHLRELTLDAVERQLGRMQGLTVAQIMQLKGMQAKRAPMMLAGSVIIRELMRSGGYRALTVSESSLLAGVVATVDETLRGETPVVGWTPALA</sequence>
<dbReference type="Pfam" id="PF02541">
    <property type="entry name" value="Ppx-GppA"/>
    <property type="match status" value="1"/>
</dbReference>
<dbReference type="SUPFAM" id="SSF53067">
    <property type="entry name" value="Actin-like ATPase domain"/>
    <property type="match status" value="2"/>
</dbReference>
<accession>A0A1Y3XNT4</accession>
<gene>
    <name evidence="2" type="ORF">B5G02_08825</name>
</gene>
<reference evidence="3" key="1">
    <citation type="submission" date="2017-04" db="EMBL/GenBank/DDBJ databases">
        <title>Function of individual gut microbiota members based on whole genome sequencing of pure cultures obtained from chicken caecum.</title>
        <authorList>
            <person name="Medvecky M."/>
            <person name="Cejkova D."/>
            <person name="Polansky O."/>
            <person name="Karasova D."/>
            <person name="Kubasova T."/>
            <person name="Cizek A."/>
            <person name="Rychlik I."/>
        </authorList>
    </citation>
    <scope>NUCLEOTIDE SEQUENCE [LARGE SCALE GENOMIC DNA]</scope>
    <source>
        <strain evidence="3">An5</strain>
    </source>
</reference>
<feature type="domain" description="Ppx/GppA phosphatase N-terminal" evidence="1">
    <location>
        <begin position="28"/>
        <end position="311"/>
    </location>
</feature>
<dbReference type="RefSeq" id="WP_094335951.1">
    <property type="nucleotide sequence ID" value="NZ_NFIE01000022.1"/>
</dbReference>
<name>A0A1Y3XNT4_9ACTN</name>
<evidence type="ECO:0000259" key="1">
    <source>
        <dbReference type="Pfam" id="PF02541"/>
    </source>
</evidence>
<dbReference type="Proteomes" id="UP000195781">
    <property type="component" value="Unassembled WGS sequence"/>
</dbReference>
<protein>
    <recommendedName>
        <fullName evidence="1">Ppx/GppA phosphatase N-terminal domain-containing protein</fullName>
    </recommendedName>
</protein>
<dbReference type="EMBL" id="NFIE01000022">
    <property type="protein sequence ID" value="OUN85918.1"/>
    <property type="molecule type" value="Genomic_DNA"/>
</dbReference>
<comment type="caution">
    <text evidence="2">The sequence shown here is derived from an EMBL/GenBank/DDBJ whole genome shotgun (WGS) entry which is preliminary data.</text>
</comment>
<organism evidence="2 3">
    <name type="scientific">[Collinsella] massiliensis</name>
    <dbReference type="NCBI Taxonomy" id="1232426"/>
    <lineage>
        <taxon>Bacteria</taxon>
        <taxon>Bacillati</taxon>
        <taxon>Actinomycetota</taxon>
        <taxon>Coriobacteriia</taxon>
        <taxon>Coriobacteriales</taxon>
        <taxon>Coriobacteriaceae</taxon>
        <taxon>Enorma</taxon>
    </lineage>
</organism>
<dbReference type="Gene3D" id="3.30.420.150">
    <property type="entry name" value="Exopolyphosphatase. Domain 2"/>
    <property type="match status" value="1"/>
</dbReference>
<dbReference type="InterPro" id="IPR003695">
    <property type="entry name" value="Ppx_GppA_N"/>
</dbReference>
<dbReference type="PANTHER" id="PTHR30005:SF13">
    <property type="entry name" value="EXOPOLYPHOSPHATASE 2"/>
    <property type="match status" value="1"/>
</dbReference>
<keyword evidence="3" id="KW-1185">Reference proteome</keyword>
<dbReference type="OrthoDB" id="9793035at2"/>